<comment type="cofactor">
    <cofactor evidence="4">
        <name>heme</name>
        <dbReference type="ChEBI" id="CHEBI:30413"/>
    </cofactor>
</comment>
<evidence type="ECO:0000256" key="4">
    <source>
        <dbReference type="PIRSR" id="PIRSR602401-1"/>
    </source>
</evidence>
<proteinExistence type="predicted"/>
<keyword evidence="1 4" id="KW-0349">Heme</keyword>
<dbReference type="PANTHER" id="PTHR24305:SF164">
    <property type="entry name" value="P450, PUTATIVE (EUROFUNG)-RELATED"/>
    <property type="match status" value="1"/>
</dbReference>
<dbReference type="AlphaFoldDB" id="A0A151GFH6"/>
<dbReference type="PRINTS" id="PR00463">
    <property type="entry name" value="EP450I"/>
</dbReference>
<dbReference type="GO" id="GO:0005506">
    <property type="term" value="F:iron ion binding"/>
    <property type="evidence" value="ECO:0007669"/>
    <property type="project" value="InterPro"/>
</dbReference>
<evidence type="ECO:0000256" key="2">
    <source>
        <dbReference type="ARBA" id="ARBA00022723"/>
    </source>
</evidence>
<sequence>MLLPFPSLCIAVATGMLLVHLTRCLRSPLRKVPGPTASLFTSFVLKWNELNAQRTSYVHQLHKKHGPVVRLAPNEVSFTSWPALKEIYCSGGSGYDKSAFYDLFQVYGRRQTYEKEGSNEKPASDTKQHARRRRILADRYTNTNVMHHDSIQGIQERSYAFVQRCTSASGTKTSDVFASFDMVPYPRDERLTFEQMALHSYACDCVTRHLFHPNGTDCLGKKSDEDMMHQVVDDDSMQNRLISHYFPTLHKLLARVLAVFVKPREVPLADNYVLETSRRTDASNFTLRCRMEGKADELDSVDMAAECLDHMVAGIDTTGDTLCFLMWELSQPRSQPYQRRLMEELRQARGRSIEQLPFLDAVLCEGLRCYPAIPMSLPRLVPRGGRIIDGYSLPEDTIVSCQALSVHQINQDVFPDPETFNPDRWLAPDGDIDRRRLLFSFANGGRGCVGKHLAMAEMKTLLRDVYSKFTTTPDPAMEEASMVMDDQLISTRPRGKSCLLQFHPVERSEDSRLVGTRPNLAARD</sequence>
<keyword evidence="6" id="KW-1185">Reference proteome</keyword>
<organism evidence="5 6">
    <name type="scientific">Drechmeria coniospora</name>
    <name type="common">Nematophagous fungus</name>
    <name type="synonym">Meria coniospora</name>
    <dbReference type="NCBI Taxonomy" id="98403"/>
    <lineage>
        <taxon>Eukaryota</taxon>
        <taxon>Fungi</taxon>
        <taxon>Dikarya</taxon>
        <taxon>Ascomycota</taxon>
        <taxon>Pezizomycotina</taxon>
        <taxon>Sordariomycetes</taxon>
        <taxon>Hypocreomycetidae</taxon>
        <taxon>Hypocreales</taxon>
        <taxon>Ophiocordycipitaceae</taxon>
        <taxon>Drechmeria</taxon>
    </lineage>
</organism>
<dbReference type="SUPFAM" id="SSF48264">
    <property type="entry name" value="Cytochrome P450"/>
    <property type="match status" value="1"/>
</dbReference>
<dbReference type="Proteomes" id="UP000076580">
    <property type="component" value="Chromosome 03"/>
</dbReference>
<evidence type="ECO:0000256" key="3">
    <source>
        <dbReference type="ARBA" id="ARBA00023004"/>
    </source>
</evidence>
<evidence type="ECO:0000256" key="1">
    <source>
        <dbReference type="ARBA" id="ARBA00022617"/>
    </source>
</evidence>
<accession>A0A151GFH6</accession>
<dbReference type="InParanoid" id="A0A151GFH6"/>
<protein>
    <submittedName>
        <fullName evidence="5">Cytochrome P450</fullName>
    </submittedName>
</protein>
<dbReference type="InterPro" id="IPR036396">
    <property type="entry name" value="Cyt_P450_sf"/>
</dbReference>
<dbReference type="STRING" id="98403.A0A151GFH6"/>
<dbReference type="Gene3D" id="1.10.630.10">
    <property type="entry name" value="Cytochrome P450"/>
    <property type="match status" value="1"/>
</dbReference>
<reference evidence="5 6" key="1">
    <citation type="journal article" date="2016" name="Sci. Rep.">
        <title>Insights into Adaptations to a Near-Obligate Nematode Endoparasitic Lifestyle from the Finished Genome of Drechmeria coniospora.</title>
        <authorList>
            <person name="Zhang L."/>
            <person name="Zhou Z."/>
            <person name="Guo Q."/>
            <person name="Fokkens L."/>
            <person name="Miskei M."/>
            <person name="Pocsi I."/>
            <person name="Zhang W."/>
            <person name="Chen M."/>
            <person name="Wang L."/>
            <person name="Sun Y."/>
            <person name="Donzelli B.G."/>
            <person name="Gibson D.M."/>
            <person name="Nelson D.R."/>
            <person name="Luo J.G."/>
            <person name="Rep M."/>
            <person name="Liu H."/>
            <person name="Yang S."/>
            <person name="Wang J."/>
            <person name="Krasnoff S.B."/>
            <person name="Xu Y."/>
            <person name="Molnar I."/>
            <person name="Lin M."/>
        </authorList>
    </citation>
    <scope>NUCLEOTIDE SEQUENCE [LARGE SCALE GENOMIC DNA]</scope>
    <source>
        <strain evidence="5 6">ARSEF 6962</strain>
    </source>
</reference>
<dbReference type="RefSeq" id="XP_040655205.1">
    <property type="nucleotide sequence ID" value="XM_040805101.1"/>
</dbReference>
<dbReference type="GO" id="GO:0016705">
    <property type="term" value="F:oxidoreductase activity, acting on paired donors, with incorporation or reduction of molecular oxygen"/>
    <property type="evidence" value="ECO:0007669"/>
    <property type="project" value="InterPro"/>
</dbReference>
<keyword evidence="2 4" id="KW-0479">Metal-binding</keyword>
<dbReference type="EMBL" id="LAYC01000003">
    <property type="protein sequence ID" value="KYK55853.1"/>
    <property type="molecule type" value="Genomic_DNA"/>
</dbReference>
<dbReference type="InterPro" id="IPR050121">
    <property type="entry name" value="Cytochrome_P450_monoxygenase"/>
</dbReference>
<gene>
    <name evidence="5" type="ORF">DCS_07818</name>
</gene>
<feature type="binding site" description="axial binding residue" evidence="4">
    <location>
        <position position="448"/>
    </location>
    <ligand>
        <name>heme</name>
        <dbReference type="ChEBI" id="CHEBI:30413"/>
    </ligand>
    <ligandPart>
        <name>Fe</name>
        <dbReference type="ChEBI" id="CHEBI:18248"/>
    </ligandPart>
</feature>
<dbReference type="GO" id="GO:0004497">
    <property type="term" value="F:monooxygenase activity"/>
    <property type="evidence" value="ECO:0007669"/>
    <property type="project" value="InterPro"/>
</dbReference>
<name>A0A151GFH6_DRECN</name>
<dbReference type="PRINTS" id="PR00385">
    <property type="entry name" value="P450"/>
</dbReference>
<dbReference type="GeneID" id="63720461"/>
<evidence type="ECO:0000313" key="5">
    <source>
        <dbReference type="EMBL" id="KYK55853.1"/>
    </source>
</evidence>
<comment type="caution">
    <text evidence="5">The sequence shown here is derived from an EMBL/GenBank/DDBJ whole genome shotgun (WGS) entry which is preliminary data.</text>
</comment>
<evidence type="ECO:0000313" key="6">
    <source>
        <dbReference type="Proteomes" id="UP000076580"/>
    </source>
</evidence>
<dbReference type="PANTHER" id="PTHR24305">
    <property type="entry name" value="CYTOCHROME P450"/>
    <property type="match status" value="1"/>
</dbReference>
<dbReference type="GO" id="GO:0020037">
    <property type="term" value="F:heme binding"/>
    <property type="evidence" value="ECO:0007669"/>
    <property type="project" value="InterPro"/>
</dbReference>
<dbReference type="InterPro" id="IPR001128">
    <property type="entry name" value="Cyt_P450"/>
</dbReference>
<keyword evidence="3 4" id="KW-0408">Iron</keyword>
<dbReference type="Pfam" id="PF00067">
    <property type="entry name" value="p450"/>
    <property type="match status" value="1"/>
</dbReference>
<dbReference type="InterPro" id="IPR002401">
    <property type="entry name" value="Cyt_P450_E_grp-I"/>
</dbReference>